<evidence type="ECO:0000256" key="7">
    <source>
        <dbReference type="PROSITE-ProRule" id="PRU01091"/>
    </source>
</evidence>
<dbReference type="CDD" id="cd00383">
    <property type="entry name" value="trans_reg_C"/>
    <property type="match status" value="1"/>
</dbReference>
<accession>A0ABT9YRA5</accession>
<proteinExistence type="predicted"/>
<evidence type="ECO:0000256" key="4">
    <source>
        <dbReference type="ARBA" id="ARBA00023125"/>
    </source>
</evidence>
<dbReference type="PANTHER" id="PTHR48111">
    <property type="entry name" value="REGULATOR OF RPOS"/>
    <property type="match status" value="1"/>
</dbReference>
<dbReference type="SUPFAM" id="SSF52172">
    <property type="entry name" value="CheY-like"/>
    <property type="match status" value="1"/>
</dbReference>
<dbReference type="Gene3D" id="3.40.50.2300">
    <property type="match status" value="1"/>
</dbReference>
<comment type="caution">
    <text evidence="10">The sequence shown here is derived from an EMBL/GenBank/DDBJ whole genome shotgun (WGS) entry which is preliminary data.</text>
</comment>
<dbReference type="InterPro" id="IPR011006">
    <property type="entry name" value="CheY-like_superfamily"/>
</dbReference>
<dbReference type="Pfam" id="PF00486">
    <property type="entry name" value="Trans_reg_C"/>
    <property type="match status" value="1"/>
</dbReference>
<evidence type="ECO:0000256" key="2">
    <source>
        <dbReference type="ARBA" id="ARBA00023012"/>
    </source>
</evidence>
<evidence type="ECO:0000256" key="5">
    <source>
        <dbReference type="ARBA" id="ARBA00023163"/>
    </source>
</evidence>
<dbReference type="Pfam" id="PF00072">
    <property type="entry name" value="Response_reg"/>
    <property type="match status" value="1"/>
</dbReference>
<feature type="DNA-binding region" description="OmpR/PhoB-type" evidence="7">
    <location>
        <begin position="125"/>
        <end position="229"/>
    </location>
</feature>
<dbReference type="GO" id="GO:0003677">
    <property type="term" value="F:DNA binding"/>
    <property type="evidence" value="ECO:0007669"/>
    <property type="project" value="UniProtKB-KW"/>
</dbReference>
<evidence type="ECO:0000256" key="6">
    <source>
        <dbReference type="PROSITE-ProRule" id="PRU00169"/>
    </source>
</evidence>
<keyword evidence="3" id="KW-0805">Transcription regulation</keyword>
<evidence type="ECO:0000259" key="8">
    <source>
        <dbReference type="PROSITE" id="PS50110"/>
    </source>
</evidence>
<keyword evidence="2" id="KW-0902">Two-component regulatory system</keyword>
<evidence type="ECO:0000256" key="3">
    <source>
        <dbReference type="ARBA" id="ARBA00023015"/>
    </source>
</evidence>
<keyword evidence="5" id="KW-0804">Transcription</keyword>
<feature type="domain" description="OmpR/PhoB-type" evidence="9">
    <location>
        <begin position="125"/>
        <end position="229"/>
    </location>
</feature>
<evidence type="ECO:0000313" key="10">
    <source>
        <dbReference type="EMBL" id="MDQ0222524.1"/>
    </source>
</evidence>
<gene>
    <name evidence="10" type="ORF">J2S23_001076</name>
</gene>
<organism evidence="10 11">
    <name type="scientific">Streptococcus moroccensis</name>
    <dbReference type="NCBI Taxonomy" id="1451356"/>
    <lineage>
        <taxon>Bacteria</taxon>
        <taxon>Bacillati</taxon>
        <taxon>Bacillota</taxon>
        <taxon>Bacilli</taxon>
        <taxon>Lactobacillales</taxon>
        <taxon>Streptococcaceae</taxon>
        <taxon>Streptococcus</taxon>
    </lineage>
</organism>
<keyword evidence="4 7" id="KW-0238">DNA-binding</keyword>
<evidence type="ECO:0000259" key="9">
    <source>
        <dbReference type="PROSITE" id="PS51755"/>
    </source>
</evidence>
<name>A0ABT9YRA5_9STRE</name>
<dbReference type="SMART" id="SM00448">
    <property type="entry name" value="REC"/>
    <property type="match status" value="1"/>
</dbReference>
<protein>
    <submittedName>
        <fullName evidence="10">DNA-binding response OmpR family regulator</fullName>
    </submittedName>
</protein>
<dbReference type="RefSeq" id="WP_307121713.1">
    <property type="nucleotide sequence ID" value="NZ_JAUSTM010000008.1"/>
</dbReference>
<dbReference type="PROSITE" id="PS50110">
    <property type="entry name" value="RESPONSE_REGULATORY"/>
    <property type="match status" value="1"/>
</dbReference>
<dbReference type="Proteomes" id="UP001223079">
    <property type="component" value="Unassembled WGS sequence"/>
</dbReference>
<feature type="domain" description="Response regulatory" evidence="8">
    <location>
        <begin position="2"/>
        <end position="116"/>
    </location>
</feature>
<dbReference type="Gene3D" id="1.10.10.10">
    <property type="entry name" value="Winged helix-like DNA-binding domain superfamily/Winged helix DNA-binding domain"/>
    <property type="match status" value="1"/>
</dbReference>
<dbReference type="SUPFAM" id="SSF46894">
    <property type="entry name" value="C-terminal effector domain of the bipartite response regulators"/>
    <property type="match status" value="1"/>
</dbReference>
<evidence type="ECO:0000313" key="11">
    <source>
        <dbReference type="Proteomes" id="UP001223079"/>
    </source>
</evidence>
<dbReference type="InterPro" id="IPR016032">
    <property type="entry name" value="Sig_transdc_resp-reg_C-effctor"/>
</dbReference>
<feature type="modified residue" description="4-aspartylphosphate" evidence="6">
    <location>
        <position position="51"/>
    </location>
</feature>
<keyword evidence="1 6" id="KW-0597">Phosphoprotein</keyword>
<dbReference type="Gene3D" id="6.10.250.690">
    <property type="match status" value="1"/>
</dbReference>
<evidence type="ECO:0000256" key="1">
    <source>
        <dbReference type="ARBA" id="ARBA00022553"/>
    </source>
</evidence>
<dbReference type="InterPro" id="IPR036388">
    <property type="entry name" value="WH-like_DNA-bd_sf"/>
</dbReference>
<sequence>MKILLAEDEVQLSRVFSTALRHEGYEVDQAFDGEEALSLSEANAYDVLILDIMMPKMTGLEALREMRSKGNTTYTLMLTAMAEIDDRVNGLDAGADDYLTKPISLKELLARLRALSRRFETNYSEQQLQLGNVTLDTQEQELKARNAIRLANKEVKLLALLMRHVGKPLTTGQLYEHVWGMQSDSEFDDGYVWIYISYLKQKLRSVQANLDIVGEENGDFTLVVKGGVE</sequence>
<dbReference type="PROSITE" id="PS51755">
    <property type="entry name" value="OMPR_PHOB"/>
    <property type="match status" value="1"/>
</dbReference>
<dbReference type="SMART" id="SM00862">
    <property type="entry name" value="Trans_reg_C"/>
    <property type="match status" value="1"/>
</dbReference>
<dbReference type="InterPro" id="IPR001867">
    <property type="entry name" value="OmpR/PhoB-type_DNA-bd"/>
</dbReference>
<reference evidence="10 11" key="1">
    <citation type="submission" date="2023-07" db="EMBL/GenBank/DDBJ databases">
        <title>Genomic Encyclopedia of Type Strains, Phase IV (KMG-IV): sequencing the most valuable type-strain genomes for metagenomic binning, comparative biology and taxonomic classification.</title>
        <authorList>
            <person name="Goeker M."/>
        </authorList>
    </citation>
    <scope>NUCLEOTIDE SEQUENCE [LARGE SCALE GENOMIC DNA]</scope>
    <source>
        <strain evidence="10 11">DSM 105143</strain>
    </source>
</reference>
<dbReference type="InterPro" id="IPR001789">
    <property type="entry name" value="Sig_transdc_resp-reg_receiver"/>
</dbReference>
<dbReference type="PANTHER" id="PTHR48111:SF22">
    <property type="entry name" value="REGULATOR OF RPOS"/>
    <property type="match status" value="1"/>
</dbReference>
<dbReference type="InterPro" id="IPR039420">
    <property type="entry name" value="WalR-like"/>
</dbReference>
<keyword evidence="11" id="KW-1185">Reference proteome</keyword>
<dbReference type="EMBL" id="JAUSTM010000008">
    <property type="protein sequence ID" value="MDQ0222524.1"/>
    <property type="molecule type" value="Genomic_DNA"/>
</dbReference>